<dbReference type="Gene3D" id="3.40.50.11340">
    <property type="match status" value="1"/>
</dbReference>
<evidence type="ECO:0000256" key="1">
    <source>
        <dbReference type="ARBA" id="ARBA00004240"/>
    </source>
</evidence>
<evidence type="ECO:0000313" key="19">
    <source>
        <dbReference type="Proteomes" id="UP000014500"/>
    </source>
</evidence>
<dbReference type="Proteomes" id="UP000014500">
    <property type="component" value="Unassembled WGS sequence"/>
</dbReference>
<accession>T1IJP7</accession>
<dbReference type="EC" id="2.4.1.221" evidence="4"/>
<keyword evidence="7" id="KW-0808">Transferase</keyword>
<dbReference type="PANTHER" id="PTHR21420:SF10">
    <property type="entry name" value="GDP-FUCOSE PROTEIN O-FUCOSYLTRANSFERASE 1"/>
    <property type="match status" value="1"/>
</dbReference>
<evidence type="ECO:0000256" key="2">
    <source>
        <dbReference type="ARBA" id="ARBA00004922"/>
    </source>
</evidence>
<evidence type="ECO:0000256" key="10">
    <source>
        <dbReference type="ARBA" id="ARBA00023157"/>
    </source>
</evidence>
<evidence type="ECO:0000256" key="9">
    <source>
        <dbReference type="ARBA" id="ARBA00022976"/>
    </source>
</evidence>
<evidence type="ECO:0000256" key="7">
    <source>
        <dbReference type="ARBA" id="ARBA00022679"/>
    </source>
</evidence>
<evidence type="ECO:0000256" key="14">
    <source>
        <dbReference type="ARBA" id="ARBA00033080"/>
    </source>
</evidence>
<dbReference type="Gene3D" id="3.40.50.11350">
    <property type="match status" value="1"/>
</dbReference>
<dbReference type="CDD" id="cd11302">
    <property type="entry name" value="O-FucT-1"/>
    <property type="match status" value="1"/>
</dbReference>
<keyword evidence="11" id="KW-0325">Glycoprotein</keyword>
<evidence type="ECO:0000256" key="3">
    <source>
        <dbReference type="ARBA" id="ARBA00010626"/>
    </source>
</evidence>
<comment type="catalytic activity">
    <reaction evidence="15">
        <text>L-threonyl-[protein] + GDP-beta-L-fucose = 3-O-(alpha-L-fucosyl)-L-threonyl-[protein] + GDP + H(+)</text>
        <dbReference type="Rhea" id="RHEA:70491"/>
        <dbReference type="Rhea" id="RHEA-COMP:11060"/>
        <dbReference type="Rhea" id="RHEA-COMP:17915"/>
        <dbReference type="ChEBI" id="CHEBI:15378"/>
        <dbReference type="ChEBI" id="CHEBI:30013"/>
        <dbReference type="ChEBI" id="CHEBI:57273"/>
        <dbReference type="ChEBI" id="CHEBI:58189"/>
        <dbReference type="ChEBI" id="CHEBI:189631"/>
        <dbReference type="EC" id="2.4.1.221"/>
    </reaction>
    <physiologicalReaction direction="left-to-right" evidence="15">
        <dbReference type="Rhea" id="RHEA:70492"/>
    </physiologicalReaction>
</comment>
<reference evidence="18" key="2">
    <citation type="submission" date="2015-02" db="UniProtKB">
        <authorList>
            <consortium name="EnsemblMetazoa"/>
        </authorList>
    </citation>
    <scope>IDENTIFICATION</scope>
</reference>
<feature type="signal peptide" evidence="17">
    <location>
        <begin position="1"/>
        <end position="24"/>
    </location>
</feature>
<comment type="similarity">
    <text evidence="3">Belongs to the glycosyltransferase 65 family.</text>
</comment>
<evidence type="ECO:0000256" key="12">
    <source>
        <dbReference type="ARBA" id="ARBA00023253"/>
    </source>
</evidence>
<comment type="pathway">
    <text evidence="2">Protein modification; protein glycosylation.</text>
</comment>
<dbReference type="OMA" id="KWQAKYP"/>
<dbReference type="STRING" id="126957.T1IJP7"/>
<evidence type="ECO:0000256" key="13">
    <source>
        <dbReference type="ARBA" id="ARBA00023277"/>
    </source>
</evidence>
<sequence length="382" mass="43535">MAAWSEGNVKCLLLFLCFLPCFTARDIEIDPNGYVAYCPCMGRFGNQADHFLGVLGFAKALDRTLILPPWVEYRQGHAKSVPFNTYFKVNSLLKYHRVILMEEFMQKLAESIWPPQNRTVFCYMARGGNDCNAKEGNPFGPFWDTFKIDFVNSEFYAPLHYDIHHGGGKEKWNEKYPVDKFPVLAFTGAPASFPVQLENRNLHKYLEWSDQIDEKATAFTQAEMPRGPFVGIHLRNGIDWSRACEHVEQTPNLFAAAQCLGYRNEFGRATKELCFPSSQTILRQLKRAIRQEKAVAVFVASDDNHMMSELVKGVRKLKVDVLRRHPSDPHVDLAILGRSNHLIANCISSFSAFAVRERLVHNLTTSFWAFPLDGSTSSRDEL</sequence>
<keyword evidence="6" id="KW-0328">Glycosyltransferase</keyword>
<keyword evidence="17" id="KW-0732">Signal</keyword>
<evidence type="ECO:0000256" key="17">
    <source>
        <dbReference type="SAM" id="SignalP"/>
    </source>
</evidence>
<keyword evidence="8" id="KW-0256">Endoplasmic reticulum</keyword>
<dbReference type="eggNOG" id="KOG3849">
    <property type="taxonomic scope" value="Eukaryota"/>
</dbReference>
<evidence type="ECO:0000256" key="11">
    <source>
        <dbReference type="ARBA" id="ARBA00023180"/>
    </source>
</evidence>
<dbReference type="GO" id="GO:0007219">
    <property type="term" value="P:Notch signaling pathway"/>
    <property type="evidence" value="ECO:0007669"/>
    <property type="project" value="UniProtKB-KW"/>
</dbReference>
<dbReference type="PhylomeDB" id="T1IJP7"/>
<evidence type="ECO:0000256" key="16">
    <source>
        <dbReference type="ARBA" id="ARBA00048647"/>
    </source>
</evidence>
<dbReference type="AlphaFoldDB" id="T1IJP7"/>
<dbReference type="EnsemblMetazoa" id="SMAR001119-RA">
    <property type="protein sequence ID" value="SMAR001119-PA"/>
    <property type="gene ID" value="SMAR001119"/>
</dbReference>
<dbReference type="GO" id="GO:0005783">
    <property type="term" value="C:endoplasmic reticulum"/>
    <property type="evidence" value="ECO:0007669"/>
    <property type="project" value="UniProtKB-SubCell"/>
</dbReference>
<dbReference type="Pfam" id="PF10250">
    <property type="entry name" value="O-FucT"/>
    <property type="match status" value="1"/>
</dbReference>
<organism evidence="18 19">
    <name type="scientific">Strigamia maritima</name>
    <name type="common">European centipede</name>
    <name type="synonym">Geophilus maritimus</name>
    <dbReference type="NCBI Taxonomy" id="126957"/>
    <lineage>
        <taxon>Eukaryota</taxon>
        <taxon>Metazoa</taxon>
        <taxon>Ecdysozoa</taxon>
        <taxon>Arthropoda</taxon>
        <taxon>Myriapoda</taxon>
        <taxon>Chilopoda</taxon>
        <taxon>Pleurostigmophora</taxon>
        <taxon>Geophilomorpha</taxon>
        <taxon>Linotaeniidae</taxon>
        <taxon>Strigamia</taxon>
    </lineage>
</organism>
<evidence type="ECO:0000256" key="5">
    <source>
        <dbReference type="ARBA" id="ARBA00021745"/>
    </source>
</evidence>
<evidence type="ECO:0000256" key="8">
    <source>
        <dbReference type="ARBA" id="ARBA00022824"/>
    </source>
</evidence>
<keyword evidence="19" id="KW-1185">Reference proteome</keyword>
<dbReference type="GO" id="GO:0046922">
    <property type="term" value="F:peptide-O-fucosyltransferase activity"/>
    <property type="evidence" value="ECO:0007669"/>
    <property type="project" value="UniProtKB-EC"/>
</dbReference>
<comment type="subcellular location">
    <subcellularLocation>
        <location evidence="1">Endoplasmic reticulum</location>
    </subcellularLocation>
</comment>
<evidence type="ECO:0000256" key="4">
    <source>
        <dbReference type="ARBA" id="ARBA00012196"/>
    </source>
</evidence>
<keyword evidence="9" id="KW-0914">Notch signaling pathway</keyword>
<dbReference type="UniPathway" id="UPA00378"/>
<name>T1IJP7_STRMM</name>
<evidence type="ECO:0000256" key="15">
    <source>
        <dbReference type="ARBA" id="ARBA00047273"/>
    </source>
</evidence>
<dbReference type="InterPro" id="IPR019378">
    <property type="entry name" value="GDP-Fuc_O-FucTrfase"/>
</dbReference>
<evidence type="ECO:0000256" key="6">
    <source>
        <dbReference type="ARBA" id="ARBA00022676"/>
    </source>
</evidence>
<dbReference type="HOGENOM" id="CLU_039551_0_0_1"/>
<comment type="catalytic activity">
    <reaction evidence="16">
        <text>L-seryl-[protein] + GDP-beta-L-fucose = 3-O-(alpha-L-fucosyl)-L-seryl-[protein] + GDP + H(+)</text>
        <dbReference type="Rhea" id="RHEA:63644"/>
        <dbReference type="Rhea" id="RHEA-COMP:9863"/>
        <dbReference type="Rhea" id="RHEA-COMP:17914"/>
        <dbReference type="ChEBI" id="CHEBI:15378"/>
        <dbReference type="ChEBI" id="CHEBI:29999"/>
        <dbReference type="ChEBI" id="CHEBI:57273"/>
        <dbReference type="ChEBI" id="CHEBI:58189"/>
        <dbReference type="ChEBI" id="CHEBI:189632"/>
        <dbReference type="EC" id="2.4.1.221"/>
    </reaction>
    <physiologicalReaction direction="left-to-right" evidence="16">
        <dbReference type="Rhea" id="RHEA:63645"/>
    </physiologicalReaction>
</comment>
<dbReference type="GO" id="GO:0006004">
    <property type="term" value="P:fucose metabolic process"/>
    <property type="evidence" value="ECO:0007669"/>
    <property type="project" value="UniProtKB-KW"/>
</dbReference>
<dbReference type="InterPro" id="IPR039922">
    <property type="entry name" value="POFUT1"/>
</dbReference>
<evidence type="ECO:0000313" key="18">
    <source>
        <dbReference type="EnsemblMetazoa" id="SMAR001119-PA"/>
    </source>
</evidence>
<dbReference type="EMBL" id="JH430339">
    <property type="status" value="NOT_ANNOTATED_CDS"/>
    <property type="molecule type" value="Genomic_DNA"/>
</dbReference>
<keyword evidence="13" id="KW-0119">Carbohydrate metabolism</keyword>
<protein>
    <recommendedName>
        <fullName evidence="5">GDP-fucose protein O-fucosyltransferase 1</fullName>
        <ecNumber evidence="4">2.4.1.221</ecNumber>
    </recommendedName>
    <alternativeName>
        <fullName evidence="14">Peptide-O-fucosyltransferase 1</fullName>
    </alternativeName>
</protein>
<proteinExistence type="inferred from homology"/>
<feature type="chain" id="PRO_5004579250" description="GDP-fucose protein O-fucosyltransferase 1" evidence="17">
    <location>
        <begin position="25"/>
        <end position="382"/>
    </location>
</feature>
<keyword evidence="10" id="KW-1015">Disulfide bond</keyword>
<reference evidence="19" key="1">
    <citation type="submission" date="2011-05" db="EMBL/GenBank/DDBJ databases">
        <authorList>
            <person name="Richards S.R."/>
            <person name="Qu J."/>
            <person name="Jiang H."/>
            <person name="Jhangiani S.N."/>
            <person name="Agravi P."/>
            <person name="Goodspeed R."/>
            <person name="Gross S."/>
            <person name="Mandapat C."/>
            <person name="Jackson L."/>
            <person name="Mathew T."/>
            <person name="Pu L."/>
            <person name="Thornton R."/>
            <person name="Saada N."/>
            <person name="Wilczek-Boney K.B."/>
            <person name="Lee S."/>
            <person name="Kovar C."/>
            <person name="Wu Y."/>
            <person name="Scherer S.E."/>
            <person name="Worley K.C."/>
            <person name="Muzny D.M."/>
            <person name="Gibbs R."/>
        </authorList>
    </citation>
    <scope>NUCLEOTIDE SEQUENCE</scope>
    <source>
        <strain evidence="19">Brora</strain>
    </source>
</reference>
<dbReference type="PANTHER" id="PTHR21420">
    <property type="entry name" value="GDP-FUCOSE PROTEIN O-FUCOSYLTRANSFERASE 1"/>
    <property type="match status" value="1"/>
</dbReference>
<keyword evidence="12" id="KW-0294">Fucose metabolism</keyword>